<sequence length="97" mass="11133">MKRFHDSLNTGGQPYRKRSREELKLKSGNLFCIMYARAREYYARLYGCPVVEESDSNEESSSSSSSSYDSVQSSQSTLTDYGFQQTFVKKIRPPDSH</sequence>
<dbReference type="WBParaSite" id="HNAJ_0000923401-mRNA-1">
    <property type="protein sequence ID" value="HNAJ_0000923401-mRNA-1"/>
    <property type="gene ID" value="HNAJ_0000923401"/>
</dbReference>
<organism evidence="4">
    <name type="scientific">Rodentolepis nana</name>
    <name type="common">Dwarf tapeworm</name>
    <name type="synonym">Hymenolepis nana</name>
    <dbReference type="NCBI Taxonomy" id="102285"/>
    <lineage>
        <taxon>Eukaryota</taxon>
        <taxon>Metazoa</taxon>
        <taxon>Spiralia</taxon>
        <taxon>Lophotrochozoa</taxon>
        <taxon>Platyhelminthes</taxon>
        <taxon>Cestoda</taxon>
        <taxon>Eucestoda</taxon>
        <taxon>Cyclophyllidea</taxon>
        <taxon>Hymenolepididae</taxon>
        <taxon>Rodentolepis</taxon>
    </lineage>
</organism>
<feature type="region of interest" description="Disordered" evidence="1">
    <location>
        <begin position="1"/>
        <end position="20"/>
    </location>
</feature>
<dbReference type="Proteomes" id="UP000278807">
    <property type="component" value="Unassembled WGS sequence"/>
</dbReference>
<name>A0A0R3TP62_RODNA</name>
<proteinExistence type="predicted"/>
<reference evidence="2 3" key="2">
    <citation type="submission" date="2018-11" db="EMBL/GenBank/DDBJ databases">
        <authorList>
            <consortium name="Pathogen Informatics"/>
        </authorList>
    </citation>
    <scope>NUCLEOTIDE SEQUENCE [LARGE SCALE GENOMIC DNA]</scope>
</reference>
<dbReference type="AlphaFoldDB" id="A0A0R3TP62"/>
<accession>A0A0R3TP62</accession>
<evidence type="ECO:0000313" key="4">
    <source>
        <dbReference type="WBParaSite" id="HNAJ_0000923401-mRNA-1"/>
    </source>
</evidence>
<dbReference type="EMBL" id="UZAE01012538">
    <property type="protein sequence ID" value="VDO05600.1"/>
    <property type="molecule type" value="Genomic_DNA"/>
</dbReference>
<dbReference type="STRING" id="102285.A0A0R3TP62"/>
<reference evidence="4" key="1">
    <citation type="submission" date="2017-02" db="UniProtKB">
        <authorList>
            <consortium name="WormBaseParasite"/>
        </authorList>
    </citation>
    <scope>IDENTIFICATION</scope>
</reference>
<gene>
    <name evidence="2" type="ORF">HNAJ_LOCUS9230</name>
</gene>
<evidence type="ECO:0000313" key="3">
    <source>
        <dbReference type="Proteomes" id="UP000278807"/>
    </source>
</evidence>
<feature type="region of interest" description="Disordered" evidence="1">
    <location>
        <begin position="53"/>
        <end position="77"/>
    </location>
</feature>
<evidence type="ECO:0000313" key="2">
    <source>
        <dbReference type="EMBL" id="VDO05600.1"/>
    </source>
</evidence>
<evidence type="ECO:0000256" key="1">
    <source>
        <dbReference type="SAM" id="MobiDB-lite"/>
    </source>
</evidence>
<feature type="compositionally biased region" description="Low complexity" evidence="1">
    <location>
        <begin position="59"/>
        <end position="76"/>
    </location>
</feature>
<protein>
    <submittedName>
        <fullName evidence="4">DNA-directed RNA polymerase</fullName>
    </submittedName>
</protein>
<keyword evidence="3" id="KW-1185">Reference proteome</keyword>